<dbReference type="GO" id="GO:0005634">
    <property type="term" value="C:nucleus"/>
    <property type="evidence" value="ECO:0007669"/>
    <property type="project" value="TreeGrafter"/>
</dbReference>
<dbReference type="PANTHER" id="PTHR43986:SF1">
    <property type="entry name" value="ELONGATION FACTOR 1-GAMMA"/>
    <property type="match status" value="1"/>
</dbReference>
<feature type="region of interest" description="Disordered" evidence="5">
    <location>
        <begin position="211"/>
        <end position="249"/>
    </location>
</feature>
<evidence type="ECO:0000256" key="1">
    <source>
        <dbReference type="ARBA" id="ARBA00004815"/>
    </source>
</evidence>
<dbReference type="Pfam" id="PF00647">
    <property type="entry name" value="EF1G"/>
    <property type="match status" value="1"/>
</dbReference>
<dbReference type="Gene3D" id="3.30.70.1010">
    <property type="entry name" value="Translation elongation factor EF1B, gamma chain, conserved domain"/>
    <property type="match status" value="1"/>
</dbReference>
<evidence type="ECO:0000256" key="2">
    <source>
        <dbReference type="ARBA" id="ARBA00022768"/>
    </source>
</evidence>
<dbReference type="GO" id="GO:0005085">
    <property type="term" value="F:guanyl-nucleotide exchange factor activity"/>
    <property type="evidence" value="ECO:0007669"/>
    <property type="project" value="UniProtKB-ARBA"/>
</dbReference>
<dbReference type="Gene3D" id="1.20.1050.10">
    <property type="match status" value="1"/>
</dbReference>
<dbReference type="FunFam" id="3.40.30.10:FF:000142">
    <property type="entry name" value="Elongation factor 1 gamma"/>
    <property type="match status" value="1"/>
</dbReference>
<protein>
    <submittedName>
        <fullName evidence="8">Unnamed protein product</fullName>
    </submittedName>
</protein>
<dbReference type="InterPro" id="IPR036433">
    <property type="entry name" value="EF1B_G_C_sf"/>
</dbReference>
<dbReference type="SUPFAM" id="SSF89942">
    <property type="entry name" value="eEF1-gamma domain"/>
    <property type="match status" value="1"/>
</dbReference>
<comment type="caution">
    <text evidence="8">The sequence shown here is derived from an EMBL/GenBank/DDBJ whole genome shotgun (WGS) entry which is preliminary data.</text>
</comment>
<gene>
    <name evidence="8" type="ORF">Cboi02_000215900</name>
</gene>
<keyword evidence="9" id="KW-1185">Reference proteome</keyword>
<dbReference type="InterPro" id="IPR036282">
    <property type="entry name" value="Glutathione-S-Trfase_C_sf"/>
</dbReference>
<dbReference type="InterPro" id="IPR040079">
    <property type="entry name" value="Glutathione_S-Trfase"/>
</dbReference>
<dbReference type="SUPFAM" id="SSF47616">
    <property type="entry name" value="GST C-terminal domain-like"/>
    <property type="match status" value="1"/>
</dbReference>
<accession>A0A9W6WFE6</accession>
<dbReference type="PROSITE" id="PS50405">
    <property type="entry name" value="GST_CTER"/>
    <property type="match status" value="1"/>
</dbReference>
<dbReference type="InterPro" id="IPR036249">
    <property type="entry name" value="Thioredoxin-like_sf"/>
</dbReference>
<keyword evidence="2 4" id="KW-0251">Elongation factor</keyword>
<comment type="pathway">
    <text evidence="1">Protein biosynthesis; polypeptide chain elongation.</text>
</comment>
<dbReference type="GO" id="GO:0003746">
    <property type="term" value="F:translation elongation factor activity"/>
    <property type="evidence" value="ECO:0007669"/>
    <property type="project" value="UniProtKB-UniRule"/>
</dbReference>
<evidence type="ECO:0000259" key="7">
    <source>
        <dbReference type="PROSITE" id="PS50405"/>
    </source>
</evidence>
<sequence length="410" mass="47184">MSQGTFFGGEQTRCLAPRGLIKVLDLDVKIEEYHSKDHLANFPLGKVPCFIGDHGYKLTEVTAIMIYFLSLKEEESPLLGKNPKEYAQILRWISFANTEVVGTSAKAFGIILGRAPFNKKVFDEGYTETEKLVDIFESRLNDFTYLVGERLTLADIFAASCFYRAFDLMWGKEFVAKHKSLARWYKTVVSTPYLNWFFKDFKFLTSPVEPPKPVKKEKAKKEEAPKAKKAEKKPAPEDDEPVVEEKKPKHPLEALGKPTIPLDEWKRTYSNEETREVALPYFWDKFYNEEEWSLWKVDYKYNDELTLTFMSNNLVGGFFNRLSASTKFMFGCMVVYGENNNNGITGAFLVRGQNEIPAFDVAPDYESYAFTKLDGKKAEDRAFIDNMWAWDQPVDVNGEKREIADGKVFK</sequence>
<proteinExistence type="predicted"/>
<organism evidence="8 9">
    <name type="scientific">Candida boidinii</name>
    <name type="common">Yeast</name>
    <dbReference type="NCBI Taxonomy" id="5477"/>
    <lineage>
        <taxon>Eukaryota</taxon>
        <taxon>Fungi</taxon>
        <taxon>Dikarya</taxon>
        <taxon>Ascomycota</taxon>
        <taxon>Saccharomycotina</taxon>
        <taxon>Pichiomycetes</taxon>
        <taxon>Pichiales</taxon>
        <taxon>Pichiaceae</taxon>
        <taxon>Ogataea</taxon>
        <taxon>Ogataea/Candida clade</taxon>
    </lineage>
</organism>
<dbReference type="PANTHER" id="PTHR43986">
    <property type="entry name" value="ELONGATION FACTOR 1-GAMMA"/>
    <property type="match status" value="1"/>
</dbReference>
<evidence type="ECO:0000256" key="3">
    <source>
        <dbReference type="ARBA" id="ARBA00022917"/>
    </source>
</evidence>
<feature type="domain" description="EF-1-gamma C-terminal" evidence="6">
    <location>
        <begin position="248"/>
        <end position="410"/>
    </location>
</feature>
<dbReference type="OrthoDB" id="249703at2759"/>
<evidence type="ECO:0000256" key="5">
    <source>
        <dbReference type="SAM" id="MobiDB-lite"/>
    </source>
</evidence>
<evidence type="ECO:0000259" key="6">
    <source>
        <dbReference type="PROSITE" id="PS50040"/>
    </source>
</evidence>
<dbReference type="PROSITE" id="PS50040">
    <property type="entry name" value="EF1G_C"/>
    <property type="match status" value="1"/>
</dbReference>
<dbReference type="CDD" id="cd03181">
    <property type="entry name" value="GST_C_EF1Bgamma_like"/>
    <property type="match status" value="1"/>
</dbReference>
<dbReference type="InterPro" id="IPR004045">
    <property type="entry name" value="Glutathione_S-Trfase_N"/>
</dbReference>
<dbReference type="Proteomes" id="UP001165120">
    <property type="component" value="Unassembled WGS sequence"/>
</dbReference>
<evidence type="ECO:0000313" key="8">
    <source>
        <dbReference type="EMBL" id="GME69228.1"/>
    </source>
</evidence>
<dbReference type="InterPro" id="IPR004046">
    <property type="entry name" value="GST_C"/>
</dbReference>
<reference evidence="8" key="1">
    <citation type="submission" date="2023-04" db="EMBL/GenBank/DDBJ databases">
        <title>Candida boidinii NBRC 10035.</title>
        <authorList>
            <person name="Ichikawa N."/>
            <person name="Sato H."/>
            <person name="Tonouchi N."/>
        </authorList>
    </citation>
    <scope>NUCLEOTIDE SEQUENCE</scope>
    <source>
        <strain evidence="8">NBRC 10035</strain>
    </source>
</reference>
<dbReference type="SFLD" id="SFLDS00019">
    <property type="entry name" value="Glutathione_Transferase_(cytos"/>
    <property type="match status" value="1"/>
</dbReference>
<dbReference type="FunFam" id="1.20.1050.10:FF:000006">
    <property type="entry name" value="Elongation factor 1 gamma"/>
    <property type="match status" value="1"/>
</dbReference>
<dbReference type="InterPro" id="IPR001662">
    <property type="entry name" value="EF1B_G_C"/>
</dbReference>
<evidence type="ECO:0000313" key="9">
    <source>
        <dbReference type="Proteomes" id="UP001165120"/>
    </source>
</evidence>
<dbReference type="FunFam" id="3.30.70.1010:FF:000001">
    <property type="entry name" value="Elongation factor 1-gamma 1"/>
    <property type="match status" value="1"/>
</dbReference>
<dbReference type="Pfam" id="PF02798">
    <property type="entry name" value="GST_N"/>
    <property type="match status" value="1"/>
</dbReference>
<dbReference type="Pfam" id="PF00043">
    <property type="entry name" value="GST_C"/>
    <property type="match status" value="1"/>
</dbReference>
<dbReference type="AlphaFoldDB" id="A0A9W6WFE6"/>
<name>A0A9W6WFE6_CANBO</name>
<dbReference type="EMBL" id="BSXN01000613">
    <property type="protein sequence ID" value="GME69228.1"/>
    <property type="molecule type" value="Genomic_DNA"/>
</dbReference>
<keyword evidence="3 4" id="KW-0648">Protein biosynthesis</keyword>
<feature type="compositionally biased region" description="Basic and acidic residues" evidence="5">
    <location>
        <begin position="212"/>
        <end position="236"/>
    </location>
</feature>
<feature type="domain" description="GST C-terminal" evidence="7">
    <location>
        <begin position="82"/>
        <end position="214"/>
    </location>
</feature>
<dbReference type="SMART" id="SM01183">
    <property type="entry name" value="EF1G"/>
    <property type="match status" value="1"/>
</dbReference>
<dbReference type="InterPro" id="IPR010987">
    <property type="entry name" value="Glutathione-S-Trfase_C-like"/>
</dbReference>
<dbReference type="Gene3D" id="3.40.30.10">
    <property type="entry name" value="Glutaredoxin"/>
    <property type="match status" value="1"/>
</dbReference>
<evidence type="ECO:0000256" key="4">
    <source>
        <dbReference type="PROSITE-ProRule" id="PRU00519"/>
    </source>
</evidence>
<dbReference type="GO" id="GO:0005737">
    <property type="term" value="C:cytoplasm"/>
    <property type="evidence" value="ECO:0007669"/>
    <property type="project" value="TreeGrafter"/>
</dbReference>
<dbReference type="SUPFAM" id="SSF52833">
    <property type="entry name" value="Thioredoxin-like"/>
    <property type="match status" value="1"/>
</dbReference>
<dbReference type="InterPro" id="IPR050802">
    <property type="entry name" value="EF-GSTs"/>
</dbReference>